<dbReference type="GO" id="GO:0005730">
    <property type="term" value="C:nucleolus"/>
    <property type="evidence" value="ECO:0007669"/>
    <property type="project" value="UniProtKB-SubCell"/>
</dbReference>
<dbReference type="STRING" id="947166.A0A1D1VQI4"/>
<dbReference type="EMBL" id="BDGG01000009">
    <property type="protein sequence ID" value="GAV03211.1"/>
    <property type="molecule type" value="Genomic_DNA"/>
</dbReference>
<evidence type="ECO:0000256" key="2">
    <source>
        <dbReference type="ARBA" id="ARBA00018260"/>
    </source>
</evidence>
<dbReference type="AlphaFoldDB" id="A0A1D1VQI4"/>
<organism evidence="11 12">
    <name type="scientific">Ramazzottius varieornatus</name>
    <name type="common">Water bear</name>
    <name type="synonym">Tardigrade</name>
    <dbReference type="NCBI Taxonomy" id="947166"/>
    <lineage>
        <taxon>Eukaryota</taxon>
        <taxon>Metazoa</taxon>
        <taxon>Ecdysozoa</taxon>
        <taxon>Tardigrada</taxon>
        <taxon>Eutardigrada</taxon>
        <taxon>Parachela</taxon>
        <taxon>Hypsibioidea</taxon>
        <taxon>Ramazzottiidae</taxon>
        <taxon>Ramazzottius</taxon>
    </lineage>
</organism>
<evidence type="ECO:0000256" key="4">
    <source>
        <dbReference type="ARBA" id="ARBA00022574"/>
    </source>
</evidence>
<dbReference type="GO" id="GO:0045943">
    <property type="term" value="P:positive regulation of transcription by RNA polymerase I"/>
    <property type="evidence" value="ECO:0007669"/>
    <property type="project" value="TreeGrafter"/>
</dbReference>
<dbReference type="SUPFAM" id="SSF50978">
    <property type="entry name" value="WD40 repeat-like"/>
    <property type="match status" value="1"/>
</dbReference>
<evidence type="ECO:0000313" key="11">
    <source>
        <dbReference type="EMBL" id="GAV03211.1"/>
    </source>
</evidence>
<dbReference type="InterPro" id="IPR018983">
    <property type="entry name" value="U3_snoRNA-assocProt_15_C"/>
</dbReference>
<comment type="function">
    <text evidence="7">Ribosome biogenesis factor. Involved in nucleolar processing of pre-18S ribosomal RNA. Required for optimal pre-ribosomal RNA transcription by RNA polymerase I. Part of the small subunit (SSU) processome, first precursor of the small eukaryotic ribosomal subunit. During the assembly of the SSU processome in the nucleolus, many ribosome biogenesis factors, an RNA chaperone and ribosomal proteins associate with the nascent pre-rRNA and work in concert to generate RNA folding, modifications, rearrangements and cleavage as well as targeted degradation of pre-ribosomal RNA by the RNA exosome.</text>
</comment>
<gene>
    <name evidence="11" type="primary">RvY_13670-1</name>
    <name evidence="11" type="synonym">RvY_13670.1</name>
    <name evidence="11" type="ORF">RvY_13670</name>
</gene>
<dbReference type="Proteomes" id="UP000186922">
    <property type="component" value="Unassembled WGS sequence"/>
</dbReference>
<dbReference type="InterPro" id="IPR015943">
    <property type="entry name" value="WD40/YVTN_repeat-like_dom_sf"/>
</dbReference>
<dbReference type="OrthoDB" id="431715at2759"/>
<evidence type="ECO:0000259" key="10">
    <source>
        <dbReference type="Pfam" id="PF12894"/>
    </source>
</evidence>
<evidence type="ECO:0000256" key="7">
    <source>
        <dbReference type="ARBA" id="ARBA00045437"/>
    </source>
</evidence>
<dbReference type="Gene3D" id="2.130.10.10">
    <property type="entry name" value="YVTN repeat-like/Quinoprotein amine dehydrogenase"/>
    <property type="match status" value="2"/>
</dbReference>
<evidence type="ECO:0000259" key="9">
    <source>
        <dbReference type="Pfam" id="PF09384"/>
    </source>
</evidence>
<dbReference type="GO" id="GO:0006364">
    <property type="term" value="P:rRNA processing"/>
    <property type="evidence" value="ECO:0007669"/>
    <property type="project" value="UniProtKB-KW"/>
</dbReference>
<dbReference type="Pfam" id="PF12894">
    <property type="entry name" value="ANAPC4_WD40"/>
    <property type="match status" value="1"/>
</dbReference>
<accession>A0A1D1VQI4</accession>
<dbReference type="PROSITE" id="PS50082">
    <property type="entry name" value="WD_REPEATS_2"/>
    <property type="match status" value="2"/>
</dbReference>
<feature type="repeat" description="WD" evidence="8">
    <location>
        <begin position="244"/>
        <end position="285"/>
    </location>
</feature>
<keyword evidence="12" id="KW-1185">Reference proteome</keyword>
<comment type="subcellular location">
    <subcellularLocation>
        <location evidence="1">Nucleus</location>
        <location evidence="1">Nucleolus</location>
    </subcellularLocation>
</comment>
<keyword evidence="3" id="KW-0698">rRNA processing</keyword>
<dbReference type="Pfam" id="PF00400">
    <property type="entry name" value="WD40"/>
    <property type="match status" value="3"/>
</dbReference>
<comment type="caution">
    <text evidence="11">The sequence shown here is derived from an EMBL/GenBank/DDBJ whole genome shotgun (WGS) entry which is preliminary data.</text>
</comment>
<protein>
    <recommendedName>
        <fullName evidence="2">U3 small nucleolar RNA-associated protein 15 homolog</fullName>
    </recommendedName>
</protein>
<dbReference type="CDD" id="cd00200">
    <property type="entry name" value="WD40"/>
    <property type="match status" value="1"/>
</dbReference>
<dbReference type="InterPro" id="IPR001680">
    <property type="entry name" value="WD40_rpt"/>
</dbReference>
<dbReference type="InterPro" id="IPR036322">
    <property type="entry name" value="WD40_repeat_dom_sf"/>
</dbReference>
<evidence type="ECO:0000256" key="3">
    <source>
        <dbReference type="ARBA" id="ARBA00022552"/>
    </source>
</evidence>
<evidence type="ECO:0000256" key="8">
    <source>
        <dbReference type="PROSITE-ProRule" id="PRU00221"/>
    </source>
</evidence>
<keyword evidence="4 8" id="KW-0853">WD repeat</keyword>
<feature type="domain" description="Anaphase-promoting complex subunit 4-like WD40" evidence="10">
    <location>
        <begin position="85"/>
        <end position="131"/>
    </location>
</feature>
<dbReference type="PANTHER" id="PTHR19924">
    <property type="entry name" value="UTP15 U3 SMALL NUCLEOLAR RNA-ASSOCIATED PROTEIN 15 FAMILY MEMBER"/>
    <property type="match status" value="1"/>
</dbReference>
<evidence type="ECO:0000256" key="5">
    <source>
        <dbReference type="ARBA" id="ARBA00022737"/>
    </source>
</evidence>
<evidence type="ECO:0000313" key="12">
    <source>
        <dbReference type="Proteomes" id="UP000186922"/>
    </source>
</evidence>
<dbReference type="SMART" id="SM00320">
    <property type="entry name" value="WD40"/>
    <property type="match status" value="7"/>
</dbReference>
<feature type="domain" description="U3 small nucleolar RNA-associated protein 15 C-terminal" evidence="9">
    <location>
        <begin position="347"/>
        <end position="493"/>
    </location>
</feature>
<reference evidence="11 12" key="1">
    <citation type="journal article" date="2016" name="Nat. Commun.">
        <title>Extremotolerant tardigrade genome and improved radiotolerance of human cultured cells by tardigrade-unique protein.</title>
        <authorList>
            <person name="Hashimoto T."/>
            <person name="Horikawa D.D."/>
            <person name="Saito Y."/>
            <person name="Kuwahara H."/>
            <person name="Kozuka-Hata H."/>
            <person name="Shin-I T."/>
            <person name="Minakuchi Y."/>
            <person name="Ohishi K."/>
            <person name="Motoyama A."/>
            <person name="Aizu T."/>
            <person name="Enomoto A."/>
            <person name="Kondo K."/>
            <person name="Tanaka S."/>
            <person name="Hara Y."/>
            <person name="Koshikawa S."/>
            <person name="Sagara H."/>
            <person name="Miura T."/>
            <person name="Yokobori S."/>
            <person name="Miyagawa K."/>
            <person name="Suzuki Y."/>
            <person name="Kubo T."/>
            <person name="Oyama M."/>
            <person name="Kohara Y."/>
            <person name="Fujiyama A."/>
            <person name="Arakawa K."/>
            <person name="Katayama T."/>
            <person name="Toyoda A."/>
            <person name="Kunieda T."/>
        </authorList>
    </citation>
    <scope>NUCLEOTIDE SEQUENCE [LARGE SCALE GENOMIC DNA]</scope>
    <source>
        <strain evidence="11 12">YOKOZUNA-1</strain>
    </source>
</reference>
<dbReference type="Pfam" id="PF09384">
    <property type="entry name" value="UTP15_C"/>
    <property type="match status" value="1"/>
</dbReference>
<proteinExistence type="predicted"/>
<dbReference type="InterPro" id="IPR024977">
    <property type="entry name" value="Apc4-like_WD40_dom"/>
</dbReference>
<sequence length="528" mass="59366">MASFKPIQRKTLPRLKGDPTPDDQYWRNFDFPVTVKEYGPVQSVCFSRTKPHLFAVTTSAKVQVFNPRLLDTIKTFSRFKEAAYGAEFRSDGKLLAVGGEEGFVRIFDVATKSMLREFKNHKAPVHCTRFTTDNSHVISFGDDRSARYFDIPSQTQLRTFKDHGDYVRSGDVSLSSHSIFVSGSYDHKARVFDLRTNETVQEFNHGAPIESVLMTTSGNIVLTAGGTTIKVWDIVAGGSCLTSFSSHHKTITDLCFASGYSRLLSSSIDRHVKIYDMASYTVVHSMDFATPVLSIGVSPDDETLCVGMTDGVISIRKRKEPVDEEAMEQKAIEKKKWGKYLLKEKYYTPDESAIRVKEEEREFLKQHDKYLKKFQFTKALDRVLKYHVWSSMPDVTVTMMQELDRRSGLLPALAGRAPEDLVDILGFMCRYVTDARYANVVMGVAQLFWELYPFVYGKSAELDALIDRFQEILGLEIETQKELRGLLGVMDVLVSASEFSSAEVQADIIESNTASVLTALTPVPAVAV</sequence>
<feature type="repeat" description="WD" evidence="8">
    <location>
        <begin position="118"/>
        <end position="159"/>
    </location>
</feature>
<name>A0A1D1VQI4_RAMVA</name>
<evidence type="ECO:0000256" key="1">
    <source>
        <dbReference type="ARBA" id="ARBA00004604"/>
    </source>
</evidence>
<keyword evidence="6" id="KW-0539">Nucleus</keyword>
<keyword evidence="5" id="KW-0677">Repeat</keyword>
<dbReference type="PANTHER" id="PTHR19924:SF26">
    <property type="entry name" value="U3 SMALL NUCLEOLAR RNA-ASSOCIATED PROTEIN 15 HOMOLOG"/>
    <property type="match status" value="1"/>
</dbReference>
<evidence type="ECO:0000256" key="6">
    <source>
        <dbReference type="ARBA" id="ARBA00023242"/>
    </source>
</evidence>